<dbReference type="AlphaFoldDB" id="A0A518DHJ6"/>
<dbReference type="PANTHER" id="PTHR43301:SF3">
    <property type="entry name" value="ARABINAN ENDO-1,5-ALPHA-L-ARABINOSIDASE A-RELATED"/>
    <property type="match status" value="1"/>
</dbReference>
<dbReference type="KEGG" id="pnd:Pla175_43590"/>
<sequence length="361" mass="40226">MINSMRMILPRMLVGHLTAVVCLSGIATIESRAEAPPSMGFATAPAGAFDIEHAPAPLFRDPMFDGAADPSIVFNPEDGSWLIYYTQRRAGLICPGVAWCYGTKIGIAKSTDQGRNWKYVGAARGLDRGTDIDTFWAPHVFLHEGVYHMFVTYIANVSEDWSGRPYLLHYTSPDGLSWTLADDVDTGSDNMIDAAVVRLPDKRWLLVFRDDTVGVKTAKCVSEDLRTWRRLDDVTGDKPHEGPVMLVWKDKYWLLTDDWQGLGVYVSDDGIHYQRNTTILSGTGVRRDDFGDGKHPGVMTVGDRAFVVYFTHPGRKPGVAEWEADNVASFDFKRSSLQVAELGVDDQGRLTCDRDKFAQRP</sequence>
<dbReference type="Proteomes" id="UP000317429">
    <property type="component" value="Chromosome"/>
</dbReference>
<dbReference type="PANTHER" id="PTHR43301">
    <property type="entry name" value="ARABINAN ENDO-1,5-ALPHA-L-ARABINOSIDASE"/>
    <property type="match status" value="1"/>
</dbReference>
<dbReference type="InterPro" id="IPR050727">
    <property type="entry name" value="GH43_arabinanases"/>
</dbReference>
<reference evidence="1 2" key="1">
    <citation type="submission" date="2019-02" db="EMBL/GenBank/DDBJ databases">
        <title>Deep-cultivation of Planctomycetes and their phenomic and genomic characterization uncovers novel biology.</title>
        <authorList>
            <person name="Wiegand S."/>
            <person name="Jogler M."/>
            <person name="Boedeker C."/>
            <person name="Pinto D."/>
            <person name="Vollmers J."/>
            <person name="Rivas-Marin E."/>
            <person name="Kohn T."/>
            <person name="Peeters S.H."/>
            <person name="Heuer A."/>
            <person name="Rast P."/>
            <person name="Oberbeckmann S."/>
            <person name="Bunk B."/>
            <person name="Jeske O."/>
            <person name="Meyerdierks A."/>
            <person name="Storesund J.E."/>
            <person name="Kallscheuer N."/>
            <person name="Luecker S."/>
            <person name="Lage O.M."/>
            <person name="Pohl T."/>
            <person name="Merkel B.J."/>
            <person name="Hornburger P."/>
            <person name="Mueller R.-W."/>
            <person name="Bruemmer F."/>
            <person name="Labrenz M."/>
            <person name="Spormann A.M."/>
            <person name="Op den Camp H."/>
            <person name="Overmann J."/>
            <person name="Amann R."/>
            <person name="Jetten M.S.M."/>
            <person name="Mascher T."/>
            <person name="Medema M.H."/>
            <person name="Devos D.P."/>
            <person name="Kaster A.-K."/>
            <person name="Ovreas L."/>
            <person name="Rohde M."/>
            <person name="Galperin M.Y."/>
            <person name="Jogler C."/>
        </authorList>
    </citation>
    <scope>NUCLEOTIDE SEQUENCE [LARGE SCALE GENOMIC DNA]</scope>
    <source>
        <strain evidence="1 2">Pla175</strain>
    </source>
</reference>
<dbReference type="GO" id="GO:0016787">
    <property type="term" value="F:hydrolase activity"/>
    <property type="evidence" value="ECO:0007669"/>
    <property type="project" value="UniProtKB-KW"/>
</dbReference>
<evidence type="ECO:0000313" key="1">
    <source>
        <dbReference type="EMBL" id="QDU90945.1"/>
    </source>
</evidence>
<dbReference type="InterPro" id="IPR023296">
    <property type="entry name" value="Glyco_hydro_beta-prop_sf"/>
</dbReference>
<dbReference type="SUPFAM" id="SSF75005">
    <property type="entry name" value="Arabinanase/levansucrase/invertase"/>
    <property type="match status" value="1"/>
</dbReference>
<dbReference type="Gene3D" id="2.115.10.20">
    <property type="entry name" value="Glycosyl hydrolase domain, family 43"/>
    <property type="match status" value="1"/>
</dbReference>
<evidence type="ECO:0000313" key="2">
    <source>
        <dbReference type="Proteomes" id="UP000317429"/>
    </source>
</evidence>
<accession>A0A518DHJ6</accession>
<proteinExistence type="predicted"/>
<keyword evidence="1" id="KW-0378">Hydrolase</keyword>
<protein>
    <submittedName>
        <fullName evidence="1">Glycosyl hydrolases family 43</fullName>
    </submittedName>
</protein>
<gene>
    <name evidence="1" type="ORF">Pla175_43590</name>
</gene>
<dbReference type="EMBL" id="CP036291">
    <property type="protein sequence ID" value="QDU90945.1"/>
    <property type="molecule type" value="Genomic_DNA"/>
</dbReference>
<name>A0A518DHJ6_9BACT</name>
<keyword evidence="2" id="KW-1185">Reference proteome</keyword>
<organism evidence="1 2">
    <name type="scientific">Pirellulimonas nuda</name>
    <dbReference type="NCBI Taxonomy" id="2528009"/>
    <lineage>
        <taxon>Bacteria</taxon>
        <taxon>Pseudomonadati</taxon>
        <taxon>Planctomycetota</taxon>
        <taxon>Planctomycetia</taxon>
        <taxon>Pirellulales</taxon>
        <taxon>Lacipirellulaceae</taxon>
        <taxon>Pirellulimonas</taxon>
    </lineage>
</organism>
<dbReference type="OrthoDB" id="9759709at2"/>